<reference evidence="1" key="1">
    <citation type="journal article" date="2014" name="Int. J. Syst. Evol. Microbiol.">
        <title>Complete genome sequence of Corynebacterium casei LMG S-19264T (=DSM 44701T), isolated from a smear-ripened cheese.</title>
        <authorList>
            <consortium name="US DOE Joint Genome Institute (JGI-PGF)"/>
            <person name="Walter F."/>
            <person name="Albersmeier A."/>
            <person name="Kalinowski J."/>
            <person name="Ruckert C."/>
        </authorList>
    </citation>
    <scope>NUCLEOTIDE SEQUENCE</scope>
    <source>
        <strain evidence="1">CGMCC 4.7306</strain>
    </source>
</reference>
<gene>
    <name evidence="1" type="ORF">GCM10011575_00060</name>
</gene>
<proteinExistence type="predicted"/>
<keyword evidence="2" id="KW-1185">Reference proteome</keyword>
<sequence>MRFSRGAGEGMRRKILVSACAVLALLVGTVTLVPSAAAANKSPGCVTKAEYKKAEKGMTEAHVKKIFGTNGRREARATSGGYVSEIRSYKTCSKWSAVAISLDEKPHGSPQLTGKSAAWVS</sequence>
<reference evidence="1" key="2">
    <citation type="submission" date="2020-09" db="EMBL/GenBank/DDBJ databases">
        <authorList>
            <person name="Sun Q."/>
            <person name="Zhou Y."/>
        </authorList>
    </citation>
    <scope>NUCLEOTIDE SEQUENCE</scope>
    <source>
        <strain evidence="1">CGMCC 4.7306</strain>
    </source>
</reference>
<dbReference type="AlphaFoldDB" id="A0A917W059"/>
<comment type="caution">
    <text evidence="1">The sequence shown here is derived from an EMBL/GenBank/DDBJ whole genome shotgun (WGS) entry which is preliminary data.</text>
</comment>
<evidence type="ECO:0000313" key="2">
    <source>
        <dbReference type="Proteomes" id="UP000613840"/>
    </source>
</evidence>
<dbReference type="Gene3D" id="3.10.450.730">
    <property type="entry name" value="BLIP domain"/>
    <property type="match status" value="1"/>
</dbReference>
<dbReference type="Proteomes" id="UP000613840">
    <property type="component" value="Unassembled WGS sequence"/>
</dbReference>
<protein>
    <submittedName>
        <fullName evidence="1">Uncharacterized protein</fullName>
    </submittedName>
</protein>
<name>A0A917W059_9ACTN</name>
<evidence type="ECO:0000313" key="1">
    <source>
        <dbReference type="EMBL" id="GGL46102.1"/>
    </source>
</evidence>
<accession>A0A917W059</accession>
<dbReference type="EMBL" id="BMMZ01000001">
    <property type="protein sequence ID" value="GGL46102.1"/>
    <property type="molecule type" value="Genomic_DNA"/>
</dbReference>
<organism evidence="1 2">
    <name type="scientific">Microlunatus endophyticus</name>
    <dbReference type="NCBI Taxonomy" id="1716077"/>
    <lineage>
        <taxon>Bacteria</taxon>
        <taxon>Bacillati</taxon>
        <taxon>Actinomycetota</taxon>
        <taxon>Actinomycetes</taxon>
        <taxon>Propionibacteriales</taxon>
        <taxon>Propionibacteriaceae</taxon>
        <taxon>Microlunatus</taxon>
    </lineage>
</organism>